<dbReference type="GO" id="GO:0020037">
    <property type="term" value="F:heme binding"/>
    <property type="evidence" value="ECO:0007669"/>
    <property type="project" value="InterPro"/>
</dbReference>
<organism evidence="9 10">
    <name type="scientific">Crenothrix polyspora</name>
    <dbReference type="NCBI Taxonomy" id="360316"/>
    <lineage>
        <taxon>Bacteria</taxon>
        <taxon>Pseudomonadati</taxon>
        <taxon>Pseudomonadota</taxon>
        <taxon>Gammaproteobacteria</taxon>
        <taxon>Methylococcales</taxon>
        <taxon>Crenotrichaceae</taxon>
        <taxon>Crenothrix</taxon>
    </lineage>
</organism>
<evidence type="ECO:0000313" key="10">
    <source>
        <dbReference type="Proteomes" id="UP000195667"/>
    </source>
</evidence>
<evidence type="ECO:0000313" key="9">
    <source>
        <dbReference type="EMBL" id="SJM90476.1"/>
    </source>
</evidence>
<evidence type="ECO:0000256" key="7">
    <source>
        <dbReference type="SAM" id="SignalP"/>
    </source>
</evidence>
<gene>
    <name evidence="9" type="primary">corB</name>
    <name evidence="9" type="ORF">CRENPOLYSF1_1480002</name>
</gene>
<proteinExistence type="predicted"/>
<evidence type="ECO:0000256" key="6">
    <source>
        <dbReference type="PROSITE-ProRule" id="PRU00433"/>
    </source>
</evidence>
<dbReference type="InterPro" id="IPR051395">
    <property type="entry name" value="Cytochrome_c_Peroxidase/MauG"/>
</dbReference>
<name>A0A1R4H2S2_9GAMM</name>
<dbReference type="InterPro" id="IPR004852">
    <property type="entry name" value="Di-haem_cyt_c_peroxidsae"/>
</dbReference>
<feature type="domain" description="Cytochrome c" evidence="8">
    <location>
        <begin position="400"/>
        <end position="641"/>
    </location>
</feature>
<dbReference type="GO" id="GO:0030313">
    <property type="term" value="C:cell envelope"/>
    <property type="evidence" value="ECO:0007669"/>
    <property type="project" value="UniProtKB-SubCell"/>
</dbReference>
<feature type="chain" id="PRO_5012774473" evidence="7">
    <location>
        <begin position="32"/>
        <end position="706"/>
    </location>
</feature>
<keyword evidence="10" id="KW-1185">Reference proteome</keyword>
<feature type="signal peptide" evidence="7">
    <location>
        <begin position="1"/>
        <end position="31"/>
    </location>
</feature>
<dbReference type="PANTHER" id="PTHR30600">
    <property type="entry name" value="CYTOCHROME C PEROXIDASE-RELATED"/>
    <property type="match status" value="1"/>
</dbReference>
<dbReference type="GO" id="GO:0004130">
    <property type="term" value="F:cytochrome-c peroxidase activity"/>
    <property type="evidence" value="ECO:0007669"/>
    <property type="project" value="TreeGrafter"/>
</dbReference>
<dbReference type="Proteomes" id="UP000195667">
    <property type="component" value="Unassembled WGS sequence"/>
</dbReference>
<dbReference type="Pfam" id="PF03150">
    <property type="entry name" value="CCP_MauG"/>
    <property type="match status" value="1"/>
</dbReference>
<dbReference type="RefSeq" id="WP_087142554.1">
    <property type="nucleotide sequence ID" value="NZ_FUKI01000055.1"/>
</dbReference>
<evidence type="ECO:0000256" key="1">
    <source>
        <dbReference type="ARBA" id="ARBA00004196"/>
    </source>
</evidence>
<evidence type="ECO:0000259" key="8">
    <source>
        <dbReference type="PROSITE" id="PS51007"/>
    </source>
</evidence>
<reference evidence="10" key="1">
    <citation type="submission" date="2017-02" db="EMBL/GenBank/DDBJ databases">
        <authorList>
            <person name="Daims H."/>
        </authorList>
    </citation>
    <scope>NUCLEOTIDE SEQUENCE [LARGE SCALE GENOMIC DNA]</scope>
</reference>
<dbReference type="PROSITE" id="PS51007">
    <property type="entry name" value="CYTC"/>
    <property type="match status" value="1"/>
</dbReference>
<keyword evidence="2 6" id="KW-0349">Heme</keyword>
<accession>A0A1R4H2S2</accession>
<evidence type="ECO:0000256" key="5">
    <source>
        <dbReference type="ARBA" id="ARBA00023004"/>
    </source>
</evidence>
<evidence type="ECO:0000256" key="4">
    <source>
        <dbReference type="ARBA" id="ARBA00023002"/>
    </source>
</evidence>
<dbReference type="InterPro" id="IPR036909">
    <property type="entry name" value="Cyt_c-like_dom_sf"/>
</dbReference>
<keyword evidence="5 6" id="KW-0408">Iron</keyword>
<keyword evidence="4" id="KW-0560">Oxidoreductase</keyword>
<protein>
    <submittedName>
        <fullName evidence="9">CorB</fullName>
    </submittedName>
</protein>
<sequence>MTAFLSTKINSHYRTAFLLAIVILPPTSVCAHDATPISLKGVKVPVTPGLLDGKTPIVINKAVAIQLGKALFWDTQVGSDGMACGSCHFHAGADGRVINQLSTGALHTKTKTAQTFQRTATAGAGGVNYKIRISDFPFYQFSDPTDKDSKVVFSTDDVFSSAGVFLRNFKQANPRDMTQDTCTSQDDTIYHRGDLNARQSQDRHTPSVLNSGYNFRNFWDGRANNIFNGVSPYGVRDKNAGIWVAQADGTVRKQALRLENASLASQATAPAISATEMSCSQRKFPDIARKLLKQHPLRNQDVHPQDSVLAGLRLSNSKGLKTTYEALIKKSFASRYWSGKGVFGKPSAKTAPAYTQIEANFSLFFGLALQLYQQTLVSDQAPFDAPRNVGDPDIPKGFNTQQVRGMKLFLDAHCATCHKGPTLSSAANPSIYNVPGPDKGLVIRRTLNGAFTDNGVVFGMMDEGFFNTSVTPTSYDLGVGGNDPFGNPLAFSTQYMQTLLTHKVMIDPLIVKSCNLDNPFAKDYKAHELIDDVKGKQNCASRGVYAKLPKASVLLAEMKKKEQGRALVAVNGAFKVPSLRNVELTGPYMHNGSMLTLEQVIDFYFRGGNVNNPHHFATLVFPQGISTEDKADLVAFLKSLTDERVRWEKAPFDHPQILVPHGHQETADPHNLTQLKDNFLHIPAIGKHGRSRLLGPLKPFASYLNR</sequence>
<dbReference type="AlphaFoldDB" id="A0A1R4H2S2"/>
<dbReference type="Gene3D" id="1.10.760.10">
    <property type="entry name" value="Cytochrome c-like domain"/>
    <property type="match status" value="2"/>
</dbReference>
<dbReference type="InterPro" id="IPR009056">
    <property type="entry name" value="Cyt_c-like_dom"/>
</dbReference>
<dbReference type="SUPFAM" id="SSF46626">
    <property type="entry name" value="Cytochrome c"/>
    <property type="match status" value="2"/>
</dbReference>
<dbReference type="EMBL" id="FUKI01000055">
    <property type="protein sequence ID" value="SJM90476.1"/>
    <property type="molecule type" value="Genomic_DNA"/>
</dbReference>
<evidence type="ECO:0000256" key="3">
    <source>
        <dbReference type="ARBA" id="ARBA00022723"/>
    </source>
</evidence>
<dbReference type="GO" id="GO:0009055">
    <property type="term" value="F:electron transfer activity"/>
    <property type="evidence" value="ECO:0007669"/>
    <property type="project" value="InterPro"/>
</dbReference>
<keyword evidence="7" id="KW-0732">Signal</keyword>
<evidence type="ECO:0000256" key="2">
    <source>
        <dbReference type="ARBA" id="ARBA00022617"/>
    </source>
</evidence>
<keyword evidence="3 6" id="KW-0479">Metal-binding</keyword>
<dbReference type="OrthoDB" id="9805202at2"/>
<dbReference type="GO" id="GO:0046872">
    <property type="term" value="F:metal ion binding"/>
    <property type="evidence" value="ECO:0007669"/>
    <property type="project" value="UniProtKB-KW"/>
</dbReference>
<comment type="subcellular location">
    <subcellularLocation>
        <location evidence="1">Cell envelope</location>
    </subcellularLocation>
</comment>